<evidence type="ECO:0000313" key="2">
    <source>
        <dbReference type="Proteomes" id="UP001224622"/>
    </source>
</evidence>
<comment type="caution">
    <text evidence="1">The sequence shown here is derived from an EMBL/GenBank/DDBJ whole genome shotgun (WGS) entry which is preliminary data.</text>
</comment>
<dbReference type="Proteomes" id="UP001224622">
    <property type="component" value="Unassembled WGS sequence"/>
</dbReference>
<protein>
    <submittedName>
        <fullName evidence="1">Uncharacterized protein</fullName>
    </submittedName>
</protein>
<sequence length="108" mass="12335">MESLNSECHRPYLVVTDTRAYSAIACQYCRAASERHIPLALITDIWCPWARDYSVDLLHVKTDNGHFWDSLAPLSCLFNLLLSSVVELLGERLAQRLAVNRQLQQEFG</sequence>
<dbReference type="RefSeq" id="WP_309048518.1">
    <property type="nucleotide sequence ID" value="NZ_JAVIGA010000044.1"/>
</dbReference>
<name>A0AAJ1YGN6_SERFO</name>
<gene>
    <name evidence="1" type="ORF">RDT67_26100</name>
</gene>
<organism evidence="1 2">
    <name type="scientific">Serratia fonticola</name>
    <dbReference type="NCBI Taxonomy" id="47917"/>
    <lineage>
        <taxon>Bacteria</taxon>
        <taxon>Pseudomonadati</taxon>
        <taxon>Pseudomonadota</taxon>
        <taxon>Gammaproteobacteria</taxon>
        <taxon>Enterobacterales</taxon>
        <taxon>Yersiniaceae</taxon>
        <taxon>Serratia</taxon>
    </lineage>
</organism>
<dbReference type="EMBL" id="JAVIGA010000044">
    <property type="protein sequence ID" value="MDQ9129883.1"/>
    <property type="molecule type" value="Genomic_DNA"/>
</dbReference>
<reference evidence="1" key="1">
    <citation type="submission" date="2023-08" db="EMBL/GenBank/DDBJ databases">
        <title>The Comparative Genomic Analysis of Yersiniaceae from Polar Regions.</title>
        <authorList>
            <person name="Goncharov A."/>
            <person name="Aslanov B."/>
            <person name="Kolodzhieva V."/>
            <person name="Azarov D."/>
            <person name="Mochov A."/>
            <person name="Lebedeva E."/>
        </authorList>
    </citation>
    <scope>NUCLEOTIDE SEQUENCE</scope>
    <source>
        <strain evidence="1">Vf</strain>
    </source>
</reference>
<accession>A0AAJ1YGN6</accession>
<evidence type="ECO:0000313" key="1">
    <source>
        <dbReference type="EMBL" id="MDQ9129883.1"/>
    </source>
</evidence>
<dbReference type="AlphaFoldDB" id="A0AAJ1YGN6"/>
<proteinExistence type="predicted"/>